<dbReference type="RefSeq" id="WP_047845029.1">
    <property type="nucleotide sequence ID" value="NZ_AEJF01000015.1"/>
</dbReference>
<dbReference type="Gene3D" id="3.40.50.1110">
    <property type="entry name" value="SGNH hydrolase"/>
    <property type="match status" value="1"/>
</dbReference>
<protein>
    <recommendedName>
        <fullName evidence="3">SGNH hydrolase-type esterase domain-containing protein</fullName>
    </recommendedName>
</protein>
<evidence type="ECO:0000313" key="1">
    <source>
        <dbReference type="EMBL" id="KLU27800.1"/>
    </source>
</evidence>
<sequence length="94" mass="10339">MGEYSEKAAGKIPVLEEPNPMCAPAVVNMPAYKGPMAKLAAQRGVLLIKQYDYILSLPNWQSMLFDCIHPTAAMYAIKAQREADQISALVKSLK</sequence>
<dbReference type="EMBL" id="AEJF01000015">
    <property type="protein sequence ID" value="KLU27800.1"/>
    <property type="molecule type" value="Genomic_DNA"/>
</dbReference>
<dbReference type="OrthoDB" id="9011712at2"/>
<organism evidence="1 2">
    <name type="scientific">Caballeronia mineralivorans PML1(12)</name>
    <dbReference type="NCBI Taxonomy" id="908627"/>
    <lineage>
        <taxon>Bacteria</taxon>
        <taxon>Pseudomonadati</taxon>
        <taxon>Pseudomonadota</taxon>
        <taxon>Betaproteobacteria</taxon>
        <taxon>Burkholderiales</taxon>
        <taxon>Burkholderiaceae</taxon>
        <taxon>Caballeronia</taxon>
    </lineage>
</organism>
<proteinExistence type="predicted"/>
<name>A0A0J1D536_9BURK</name>
<accession>A0A0J1D536</accession>
<dbReference type="GO" id="GO:0016788">
    <property type="term" value="F:hydrolase activity, acting on ester bonds"/>
    <property type="evidence" value="ECO:0007669"/>
    <property type="project" value="UniProtKB-ARBA"/>
</dbReference>
<dbReference type="Proteomes" id="UP000035963">
    <property type="component" value="Unassembled WGS sequence"/>
</dbReference>
<comment type="caution">
    <text evidence="1">The sequence shown here is derived from an EMBL/GenBank/DDBJ whole genome shotgun (WGS) entry which is preliminary data.</text>
</comment>
<dbReference type="SUPFAM" id="SSF52266">
    <property type="entry name" value="SGNH hydrolase"/>
    <property type="match status" value="1"/>
</dbReference>
<reference evidence="1 2" key="1">
    <citation type="journal article" date="2015" name="Genome Announc.">
        <title>Draft Genome Sequence of Burkholderia sp. Strain PML1(12), an Ectomycorrhizosphere-Inhabiting Bacterium with Effective Mineral-Weathering Ability.</title>
        <authorList>
            <person name="Uroz S."/>
            <person name="Oger P."/>
        </authorList>
    </citation>
    <scope>NUCLEOTIDE SEQUENCE [LARGE SCALE GENOMIC DNA]</scope>
    <source>
        <strain evidence="2">PML1(12)</strain>
    </source>
</reference>
<dbReference type="PATRIC" id="fig|908627.4.peg.550"/>
<dbReference type="AlphaFoldDB" id="A0A0J1D536"/>
<evidence type="ECO:0008006" key="3">
    <source>
        <dbReference type="Google" id="ProtNLM"/>
    </source>
</evidence>
<dbReference type="InterPro" id="IPR036514">
    <property type="entry name" value="SGNH_hydro_sf"/>
</dbReference>
<evidence type="ECO:0000313" key="2">
    <source>
        <dbReference type="Proteomes" id="UP000035963"/>
    </source>
</evidence>
<keyword evidence="2" id="KW-1185">Reference proteome</keyword>
<gene>
    <name evidence="1" type="ORF">EOS_02475</name>
</gene>